<comment type="caution">
    <text evidence="2">The sequence shown here is derived from an EMBL/GenBank/DDBJ whole genome shotgun (WGS) entry which is preliminary data.</text>
</comment>
<dbReference type="Proteomes" id="UP000664034">
    <property type="component" value="Unassembled WGS sequence"/>
</dbReference>
<dbReference type="InterPro" id="IPR026444">
    <property type="entry name" value="Secre_tail"/>
</dbReference>
<dbReference type="AlphaFoldDB" id="A0A939GJ90"/>
<feature type="domain" description="Secretion system C-terminal sorting" evidence="1">
    <location>
        <begin position="36"/>
        <end position="110"/>
    </location>
</feature>
<proteinExistence type="predicted"/>
<evidence type="ECO:0000313" key="2">
    <source>
        <dbReference type="EMBL" id="MBO0937776.1"/>
    </source>
</evidence>
<dbReference type="EMBL" id="JAFMYV010000007">
    <property type="protein sequence ID" value="MBO0937776.1"/>
    <property type="molecule type" value="Genomic_DNA"/>
</dbReference>
<evidence type="ECO:0000259" key="1">
    <source>
        <dbReference type="Pfam" id="PF18962"/>
    </source>
</evidence>
<name>A0A939GJ90_9BACT</name>
<evidence type="ECO:0000313" key="3">
    <source>
        <dbReference type="Proteomes" id="UP000664034"/>
    </source>
</evidence>
<reference evidence="2" key="1">
    <citation type="submission" date="2021-03" db="EMBL/GenBank/DDBJ databases">
        <title>Fibrella sp. HMF5335 genome sequencing and assembly.</title>
        <authorList>
            <person name="Kang H."/>
            <person name="Kim H."/>
            <person name="Bae S."/>
            <person name="Joh K."/>
        </authorList>
    </citation>
    <scope>NUCLEOTIDE SEQUENCE</scope>
    <source>
        <strain evidence="2">HMF5335</strain>
    </source>
</reference>
<dbReference type="RefSeq" id="WP_207365323.1">
    <property type="nucleotide sequence ID" value="NZ_JAFMYV010000007.1"/>
</dbReference>
<dbReference type="Pfam" id="PF18962">
    <property type="entry name" value="Por_Secre_tail"/>
    <property type="match status" value="1"/>
</dbReference>
<gene>
    <name evidence="2" type="ORF">J2I47_14550</name>
</gene>
<sequence length="112" mass="12320">MQFAIITPPPYEPAYVGVLTAVDDAAPNELQLTLSPNPSVGGLVHVSLQNRLGLPAVFSVLDNQGRMHQRIEKSQLLDQQHFQLDLSSQPAGLYFIRAESGGQQITRKVVRE</sequence>
<dbReference type="NCBIfam" id="TIGR04183">
    <property type="entry name" value="Por_Secre_tail"/>
    <property type="match status" value="1"/>
</dbReference>
<organism evidence="2 3">
    <name type="scientific">Fibrella rubiginis</name>
    <dbReference type="NCBI Taxonomy" id="2817060"/>
    <lineage>
        <taxon>Bacteria</taxon>
        <taxon>Pseudomonadati</taxon>
        <taxon>Bacteroidota</taxon>
        <taxon>Cytophagia</taxon>
        <taxon>Cytophagales</taxon>
        <taxon>Spirosomataceae</taxon>
        <taxon>Fibrella</taxon>
    </lineage>
</organism>
<accession>A0A939GJ90</accession>
<keyword evidence="3" id="KW-1185">Reference proteome</keyword>
<protein>
    <submittedName>
        <fullName evidence="2">T9SS type A sorting domain-containing protein</fullName>
    </submittedName>
</protein>